<feature type="domain" description="Tim10-like" evidence="2">
    <location>
        <begin position="10"/>
        <end position="73"/>
    </location>
</feature>
<gene>
    <name evidence="3" type="ORF">OT_ostta08g03550</name>
</gene>
<keyword evidence="4" id="KW-1185">Reference proteome</keyword>
<evidence type="ECO:0000313" key="4">
    <source>
        <dbReference type="Proteomes" id="UP000009170"/>
    </source>
</evidence>
<keyword evidence="1" id="KW-0472">Membrane</keyword>
<name>A0A090MF04_OSTTA</name>
<keyword evidence="1" id="KW-0999">Mitochondrion inner membrane</keyword>
<evidence type="ECO:0000259" key="2">
    <source>
        <dbReference type="Pfam" id="PF02953"/>
    </source>
</evidence>
<keyword evidence="1" id="KW-0813">Transport</keyword>
<comment type="function">
    <text evidence="1">Mitochondrial intermembrane chaperone that participates in the import and insertion of some multi-pass transmembrane proteins into the mitochondrial inner membrane. Also required for the transfer of beta-barrel precursors from the TOM complex to the sorting and assembly machinery (SAM complex) of the outer membrane. Acts as a chaperone-like protein that protects the hydrophobic precursors from aggregation and guide them through the mitochondrial intermembrane space.</text>
</comment>
<proteinExistence type="inferred from homology"/>
<protein>
    <recommendedName>
        <fullName evidence="1">Mitochondrial import inner membrane translocase subunit</fullName>
    </recommendedName>
</protein>
<comment type="subunit">
    <text evidence="1">Heterohexamer.</text>
</comment>
<dbReference type="STRING" id="70448.A0A090MF04"/>
<reference evidence="4" key="1">
    <citation type="journal article" date="2006" name="Proc. Natl. Acad. Sci. U.S.A.">
        <title>Genome analysis of the smallest free-living eukaryote Ostreococcus tauri unveils many unique features.</title>
        <authorList>
            <person name="Derelle E."/>
            <person name="Ferraz C."/>
            <person name="Rombauts S."/>
            <person name="Rouze P."/>
            <person name="Worden A.Z."/>
            <person name="Robbens S."/>
            <person name="Partensky F."/>
            <person name="Degroeve S."/>
            <person name="Echeynie S."/>
            <person name="Cooke R."/>
            <person name="Saeys Y."/>
            <person name="Wuyts J."/>
            <person name="Jabbari K."/>
            <person name="Bowler C."/>
            <person name="Panaud O."/>
            <person name="Piegu B."/>
            <person name="Ball S.G."/>
            <person name="Ral J.-P."/>
            <person name="Bouget F.-Y."/>
            <person name="Piganeau G."/>
            <person name="De Baets B."/>
            <person name="Picard A."/>
            <person name="Delseny M."/>
            <person name="Demaille J."/>
            <person name="Van de Peer Y."/>
            <person name="Moreau H."/>
        </authorList>
    </citation>
    <scope>NUCLEOTIDE SEQUENCE [LARGE SCALE GENOMIC DNA]</scope>
    <source>
        <strain evidence="4">OTTH 0595 / CCAP 157/2 / RCC745</strain>
    </source>
</reference>
<dbReference type="SUPFAM" id="SSF144122">
    <property type="entry name" value="Tim10-like"/>
    <property type="match status" value="1"/>
</dbReference>
<dbReference type="InParanoid" id="A0A090MF04"/>
<dbReference type="RefSeq" id="XP_022841045.1">
    <property type="nucleotide sequence ID" value="XM_022983649.1"/>
</dbReference>
<comment type="domain">
    <text evidence="1">The twin CX3C motif contains 4 conserved Cys residues that form 2 disulfide bonds in the mitochondrial intermembrane space.</text>
</comment>
<evidence type="ECO:0000256" key="1">
    <source>
        <dbReference type="RuleBase" id="RU367043"/>
    </source>
</evidence>
<dbReference type="GO" id="GO:0015031">
    <property type="term" value="P:protein transport"/>
    <property type="evidence" value="ECO:0007669"/>
    <property type="project" value="UniProtKB-KW"/>
</dbReference>
<dbReference type="Proteomes" id="UP000009170">
    <property type="component" value="Unassembled WGS sequence"/>
</dbReference>
<keyword evidence="1" id="KW-1015">Disulfide bond</keyword>
<evidence type="ECO:0000313" key="3">
    <source>
        <dbReference type="EMBL" id="CEG01582.1"/>
    </source>
</evidence>
<keyword evidence="1" id="KW-0653">Protein transport</keyword>
<dbReference type="KEGG" id="ota:OT_ostta08g03550"/>
<sequence length="76" mass="8476">MSGHDAHLQQFLEEEKRKAVFNEVVAKLTETCFEKCVTYAPGSKFSSSESSCLTNCALRYLESGQVILGRLQNMGQ</sequence>
<reference evidence="3 4" key="2">
    <citation type="journal article" date="2014" name="BMC Genomics">
        <title>An improved genome of the model marine alga Ostreococcus tauri unfolds by assessing Illumina de novo assemblies.</title>
        <authorList>
            <person name="Blanc-Mathieu R."/>
            <person name="Verhelst B."/>
            <person name="Derelle E."/>
            <person name="Rombauts S."/>
            <person name="Bouget F.Y."/>
            <person name="Carre I."/>
            <person name="Chateau A."/>
            <person name="Eyre-Walker A."/>
            <person name="Grimsley N."/>
            <person name="Moreau H."/>
            <person name="Piegu B."/>
            <person name="Rivals E."/>
            <person name="Schackwitz W."/>
            <person name="Van de Peer Y."/>
            <person name="Piganeau G."/>
        </authorList>
    </citation>
    <scope>NUCLEOTIDE SEQUENCE [LARGE SCALE GENOMIC DNA]</scope>
    <source>
        <strain evidence="4">OTTH 0595 / CCAP 157/2 / RCC745</strain>
    </source>
</reference>
<comment type="caution">
    <text evidence="3">The sequence shown here is derived from an EMBL/GenBank/DDBJ whole genome shotgun (WGS) entry which is preliminary data.</text>
</comment>
<keyword evidence="1" id="KW-0811">Translocation</keyword>
<dbReference type="Pfam" id="PF02953">
    <property type="entry name" value="zf-Tim10_DDP"/>
    <property type="match status" value="1"/>
</dbReference>
<dbReference type="GeneID" id="9831497"/>
<comment type="similarity">
    <text evidence="1">Belongs to the small Tim family.</text>
</comment>
<dbReference type="AlphaFoldDB" id="A0A090MF04"/>
<dbReference type="InterPro" id="IPR004217">
    <property type="entry name" value="Tim10-like"/>
</dbReference>
<dbReference type="Gene3D" id="1.10.287.810">
    <property type="entry name" value="Mitochondrial import inner membrane translocase subunit tim13 like domains"/>
    <property type="match status" value="1"/>
</dbReference>
<dbReference type="EMBL" id="CAID01000008">
    <property type="protein sequence ID" value="CEG01582.1"/>
    <property type="molecule type" value="Genomic_DNA"/>
</dbReference>
<accession>A0A090MF04</accession>
<comment type="subcellular location">
    <subcellularLocation>
        <location evidence="1">Mitochondrion inner membrane</location>
        <topology evidence="1">Peripheral membrane protein</topology>
        <orientation evidence="1">Intermembrane side</orientation>
    </subcellularLocation>
</comment>
<dbReference type="FunCoup" id="A0A090MF04">
    <property type="interactions" value="1498"/>
</dbReference>
<dbReference type="InterPro" id="IPR035427">
    <property type="entry name" value="Tim10-like_dom_sf"/>
</dbReference>
<dbReference type="GO" id="GO:0005743">
    <property type="term" value="C:mitochondrial inner membrane"/>
    <property type="evidence" value="ECO:0007669"/>
    <property type="project" value="UniProtKB-SubCell"/>
</dbReference>
<keyword evidence="1" id="KW-0496">Mitochondrion</keyword>
<organism evidence="3 4">
    <name type="scientific">Ostreococcus tauri</name>
    <name type="common">Marine green alga</name>
    <dbReference type="NCBI Taxonomy" id="70448"/>
    <lineage>
        <taxon>Eukaryota</taxon>
        <taxon>Viridiplantae</taxon>
        <taxon>Chlorophyta</taxon>
        <taxon>Mamiellophyceae</taxon>
        <taxon>Mamiellales</taxon>
        <taxon>Bathycoccaceae</taxon>
        <taxon>Ostreococcus</taxon>
    </lineage>
</organism>
<keyword evidence="1" id="KW-0143">Chaperone</keyword>
<dbReference type="OrthoDB" id="344165at2759"/>